<feature type="compositionally biased region" description="Polar residues" evidence="7">
    <location>
        <begin position="64"/>
        <end position="84"/>
    </location>
</feature>
<keyword evidence="10" id="KW-1185">Reference proteome</keyword>
<dbReference type="PROSITE" id="PS00036">
    <property type="entry name" value="BZIP_BASIC"/>
    <property type="match status" value="1"/>
</dbReference>
<dbReference type="Pfam" id="PF02173">
    <property type="entry name" value="pKID"/>
    <property type="match status" value="1"/>
</dbReference>
<dbReference type="RefSeq" id="XP_037900487.1">
    <property type="nucleotide sequence ID" value="XM_038044559.1"/>
</dbReference>
<dbReference type="SMART" id="SM00338">
    <property type="entry name" value="BRLZ"/>
    <property type="match status" value="1"/>
</dbReference>
<dbReference type="KEGG" id="gfs:119644812"/>
<sequence length="361" mass="39068">MKEQKLFKLKQLSEDVTVLLKIKKMDSIVEENGGGNSNMNNVDEAAVTAVNVATAGHNLNMTSQQQPQLTAASSAPTTQNNINNSQNVAHPPPPPSSQLSASVSAAVAAAAATGTVLTTTTNVVQYLSSHPHGLPVQSVIQAANQSSVIQTAAGTNTQGPVAIPKGVLFVNKPNTVIHTTPGNAVQLPPHFPCKIKPEPNTQHLDTNSEDSFTDEDSPRGRRELTRRPSYNKIYSEISGPDITGGTNLQMSENVGLPALATGATGPATATLIHLPPENTPPFYIPNRMSYNSNNNVIAEDQSRKREIRLQKNREAARECRRKKKEYIKCLENRVAVLENQNKALIEELKSLKELYCQTKND</sequence>
<dbReference type="InterPro" id="IPR004827">
    <property type="entry name" value="bZIP"/>
</dbReference>
<gene>
    <name evidence="11 12 13 14 15 16 17" type="primary">LOC119644812</name>
</gene>
<feature type="region of interest" description="Disordered" evidence="7">
    <location>
        <begin position="64"/>
        <end position="101"/>
    </location>
</feature>
<dbReference type="RefSeq" id="XP_037900485.1">
    <property type="nucleotide sequence ID" value="XM_038044557.1"/>
</dbReference>
<evidence type="ECO:0000256" key="5">
    <source>
        <dbReference type="ARBA" id="ARBA00023242"/>
    </source>
</evidence>
<dbReference type="GO" id="GO:0000981">
    <property type="term" value="F:DNA-binding transcription factor activity, RNA polymerase II-specific"/>
    <property type="evidence" value="ECO:0007669"/>
    <property type="project" value="TreeGrafter"/>
</dbReference>
<evidence type="ECO:0000313" key="11">
    <source>
        <dbReference type="RefSeq" id="XP_037900484.1"/>
    </source>
</evidence>
<dbReference type="CDD" id="cd14690">
    <property type="entry name" value="bZIP_CREB1"/>
    <property type="match status" value="1"/>
</dbReference>
<feature type="compositionally biased region" description="Basic and acidic residues" evidence="7">
    <location>
        <begin position="216"/>
        <end position="226"/>
    </location>
</feature>
<evidence type="ECO:0000313" key="14">
    <source>
        <dbReference type="RefSeq" id="XP_037900487.1"/>
    </source>
</evidence>
<dbReference type="PRINTS" id="PR00041">
    <property type="entry name" value="LEUZIPPRCREB"/>
</dbReference>
<proteinExistence type="predicted"/>
<dbReference type="FunFam" id="1.20.5.170:FF:000003">
    <property type="entry name" value="cAMP-responsive element modulator isoform X2"/>
    <property type="match status" value="1"/>
</dbReference>
<comment type="subcellular location">
    <subcellularLocation>
        <location evidence="1">Nucleus</location>
    </subcellularLocation>
</comment>
<dbReference type="GO" id="GO:0005634">
    <property type="term" value="C:nucleus"/>
    <property type="evidence" value="ECO:0007669"/>
    <property type="project" value="UniProtKB-SubCell"/>
</dbReference>
<dbReference type="RefSeq" id="XP_037900490.1">
    <property type="nucleotide sequence ID" value="XM_038044562.1"/>
</dbReference>
<dbReference type="PROSITE" id="PS50953">
    <property type="entry name" value="KID"/>
    <property type="match status" value="1"/>
</dbReference>
<evidence type="ECO:0000256" key="1">
    <source>
        <dbReference type="ARBA" id="ARBA00004123"/>
    </source>
</evidence>
<evidence type="ECO:0000313" key="12">
    <source>
        <dbReference type="RefSeq" id="XP_037900485.1"/>
    </source>
</evidence>
<evidence type="ECO:0000256" key="2">
    <source>
        <dbReference type="ARBA" id="ARBA00023015"/>
    </source>
</evidence>
<feature type="domain" description="KID" evidence="9">
    <location>
        <begin position="197"/>
        <end position="256"/>
    </location>
</feature>
<evidence type="ECO:0000256" key="3">
    <source>
        <dbReference type="ARBA" id="ARBA00023125"/>
    </source>
</evidence>
<evidence type="ECO:0000313" key="15">
    <source>
        <dbReference type="RefSeq" id="XP_037900488.1"/>
    </source>
</evidence>
<evidence type="ECO:0000256" key="4">
    <source>
        <dbReference type="ARBA" id="ARBA00023163"/>
    </source>
</evidence>
<dbReference type="GO" id="GO:0000978">
    <property type="term" value="F:RNA polymerase II cis-regulatory region sequence-specific DNA binding"/>
    <property type="evidence" value="ECO:0007669"/>
    <property type="project" value="TreeGrafter"/>
</dbReference>
<evidence type="ECO:0000256" key="6">
    <source>
        <dbReference type="SAM" id="Coils"/>
    </source>
</evidence>
<reference evidence="11 12" key="1">
    <citation type="submission" date="2025-04" db="UniProtKB">
        <authorList>
            <consortium name="RefSeq"/>
        </authorList>
    </citation>
    <scope>IDENTIFICATION</scope>
    <source>
        <tissue evidence="11 12">Whole body pupa</tissue>
    </source>
</reference>
<keyword evidence="2" id="KW-0805">Transcription regulation</keyword>
<feature type="coiled-coil region" evidence="6">
    <location>
        <begin position="320"/>
        <end position="354"/>
    </location>
</feature>
<dbReference type="RefSeq" id="XP_037900486.1">
    <property type="nucleotide sequence ID" value="XM_038044558.1"/>
</dbReference>
<dbReference type="InterPro" id="IPR001630">
    <property type="entry name" value="Leuzip_CREB"/>
</dbReference>
<feature type="region of interest" description="Disordered" evidence="7">
    <location>
        <begin position="194"/>
        <end position="226"/>
    </location>
</feature>
<dbReference type="Proteomes" id="UP000092443">
    <property type="component" value="Unplaced"/>
</dbReference>
<evidence type="ECO:0000313" key="13">
    <source>
        <dbReference type="RefSeq" id="XP_037900486.1"/>
    </source>
</evidence>
<dbReference type="RefSeq" id="XP_037900489.1">
    <property type="nucleotide sequence ID" value="XM_038044561.1"/>
</dbReference>
<dbReference type="AlphaFoldDB" id="A0A9C5ZHC4"/>
<keyword evidence="4" id="KW-0804">Transcription</keyword>
<dbReference type="RefSeq" id="XP_037900484.1">
    <property type="nucleotide sequence ID" value="XM_038044556.1"/>
</dbReference>
<evidence type="ECO:0000256" key="7">
    <source>
        <dbReference type="SAM" id="MobiDB-lite"/>
    </source>
</evidence>
<feature type="domain" description="BZIP" evidence="8">
    <location>
        <begin position="302"/>
        <end position="361"/>
    </location>
</feature>
<evidence type="ECO:0000259" key="9">
    <source>
        <dbReference type="PROSITE" id="PS50953"/>
    </source>
</evidence>
<evidence type="ECO:0000313" key="16">
    <source>
        <dbReference type="RefSeq" id="XP_037900489.1"/>
    </source>
</evidence>
<evidence type="ECO:0000313" key="10">
    <source>
        <dbReference type="Proteomes" id="UP000092443"/>
    </source>
</evidence>
<evidence type="ECO:0000313" key="17">
    <source>
        <dbReference type="RefSeq" id="XP_037900490.1"/>
    </source>
</evidence>
<dbReference type="Pfam" id="PF00170">
    <property type="entry name" value="bZIP_1"/>
    <property type="match status" value="1"/>
</dbReference>
<dbReference type="GeneID" id="119644812"/>
<accession>A0A9C5ZHC4</accession>
<evidence type="ECO:0000259" key="8">
    <source>
        <dbReference type="PROSITE" id="PS50217"/>
    </source>
</evidence>
<protein>
    <submittedName>
        <fullName evidence="11 12">Cyclic AMP response element-binding protein B isoform X1</fullName>
    </submittedName>
</protein>
<dbReference type="Gene3D" id="1.20.5.170">
    <property type="match status" value="1"/>
</dbReference>
<dbReference type="PROSITE" id="PS50217">
    <property type="entry name" value="BZIP"/>
    <property type="match status" value="1"/>
</dbReference>
<keyword evidence="5" id="KW-0539">Nucleus</keyword>
<dbReference type="InterPro" id="IPR046347">
    <property type="entry name" value="bZIP_sf"/>
</dbReference>
<keyword evidence="6" id="KW-0175">Coiled coil</keyword>
<dbReference type="SUPFAM" id="SSF57959">
    <property type="entry name" value="Leucine zipper domain"/>
    <property type="match status" value="1"/>
</dbReference>
<dbReference type="PANTHER" id="PTHR45879">
    <property type="entry name" value="CYCLIC AMP RESPONSE ELEMENT-BINDING PROTEIN B"/>
    <property type="match status" value="1"/>
</dbReference>
<dbReference type="GO" id="GO:0005667">
    <property type="term" value="C:transcription regulator complex"/>
    <property type="evidence" value="ECO:0007669"/>
    <property type="project" value="TreeGrafter"/>
</dbReference>
<name>A0A9C5ZHC4_9MUSC</name>
<dbReference type="PANTHER" id="PTHR45879:SF3">
    <property type="entry name" value="CYCLIC AMP RESPONSE ELEMENT-BINDING PROTEIN B"/>
    <property type="match status" value="1"/>
</dbReference>
<keyword evidence="3" id="KW-0238">DNA-binding</keyword>
<organism evidence="10 13">
    <name type="scientific">Glossina fuscipes</name>
    <dbReference type="NCBI Taxonomy" id="7396"/>
    <lineage>
        <taxon>Eukaryota</taxon>
        <taxon>Metazoa</taxon>
        <taxon>Ecdysozoa</taxon>
        <taxon>Arthropoda</taxon>
        <taxon>Hexapoda</taxon>
        <taxon>Insecta</taxon>
        <taxon>Pterygota</taxon>
        <taxon>Neoptera</taxon>
        <taxon>Endopterygota</taxon>
        <taxon>Diptera</taxon>
        <taxon>Brachycera</taxon>
        <taxon>Muscomorpha</taxon>
        <taxon>Hippoboscoidea</taxon>
        <taxon>Glossinidae</taxon>
        <taxon>Glossina</taxon>
    </lineage>
</organism>
<dbReference type="InterPro" id="IPR003102">
    <property type="entry name" value="CREB1-like_pKID"/>
</dbReference>
<dbReference type="RefSeq" id="XP_037900488.1">
    <property type="nucleotide sequence ID" value="XM_038044560.1"/>
</dbReference>